<evidence type="ECO:0000313" key="9">
    <source>
        <dbReference type="WBParaSite" id="TREG1_85690.1"/>
    </source>
</evidence>
<evidence type="ECO:0000256" key="2">
    <source>
        <dbReference type="ARBA" id="ARBA00022692"/>
    </source>
</evidence>
<dbReference type="SMART" id="SM00234">
    <property type="entry name" value="START"/>
    <property type="match status" value="1"/>
</dbReference>
<comment type="subcellular location">
    <subcellularLocation>
        <location evidence="1">Membrane</location>
        <topology evidence="1">Multi-pass membrane protein</topology>
    </subcellularLocation>
</comment>
<keyword evidence="5" id="KW-1133">Transmembrane helix</keyword>
<dbReference type="PROSITE" id="PS50848">
    <property type="entry name" value="START"/>
    <property type="match status" value="1"/>
</dbReference>
<dbReference type="Proteomes" id="UP000050795">
    <property type="component" value="Unassembled WGS sequence"/>
</dbReference>
<proteinExistence type="predicted"/>
<dbReference type="GO" id="GO:0005765">
    <property type="term" value="C:lysosomal membrane"/>
    <property type="evidence" value="ECO:0007669"/>
    <property type="project" value="TreeGrafter"/>
</dbReference>
<evidence type="ECO:0000256" key="3">
    <source>
        <dbReference type="ARBA" id="ARBA00023136"/>
    </source>
</evidence>
<evidence type="ECO:0000259" key="6">
    <source>
        <dbReference type="PROSITE" id="PS50848"/>
    </source>
</evidence>
<dbReference type="InterPro" id="IPR023393">
    <property type="entry name" value="START-like_dom_sf"/>
</dbReference>
<dbReference type="AlphaFoldDB" id="A0AA85K947"/>
<dbReference type="PRINTS" id="PR00978">
    <property type="entry name" value="STARPROTEIN"/>
</dbReference>
<dbReference type="PROSITE" id="PS51439">
    <property type="entry name" value="MENTAL"/>
    <property type="match status" value="1"/>
</dbReference>
<evidence type="ECO:0008006" key="10">
    <source>
        <dbReference type="Google" id="ProtNLM"/>
    </source>
</evidence>
<reference evidence="9" key="2">
    <citation type="submission" date="2023-11" db="UniProtKB">
        <authorList>
            <consortium name="WormBaseParasite"/>
        </authorList>
    </citation>
    <scope>IDENTIFICATION</scope>
</reference>
<feature type="domain" description="MENTAL" evidence="7">
    <location>
        <begin position="48"/>
        <end position="224"/>
    </location>
</feature>
<dbReference type="WBParaSite" id="TREG1_85690.1">
    <property type="protein sequence ID" value="TREG1_85690.1"/>
    <property type="gene ID" value="TREG1_85690"/>
</dbReference>
<dbReference type="SUPFAM" id="SSF55961">
    <property type="entry name" value="Bet v1-like"/>
    <property type="match status" value="1"/>
</dbReference>
<dbReference type="InterPro" id="IPR002913">
    <property type="entry name" value="START_lipid-bd_dom"/>
</dbReference>
<sequence>MRESDVNIENVGFPSLYNNQFGLLFGRSDINLAASTSVIEGLPDEQRTSPVRRTFLFVVAFDIISSFILWIIYTKATYSGDIGPALWEEIKGYSFSKSLFDTVVSAFLRFLVLGITYGVFQSRAPWWSAGSTGLTSLVLVVKCFIFNFHQNASNQGLAYTVLISPFIISWIETGFLVYRVIPQEKAADRVTVCLKEHDETRSLLSSQLGIRIPWYSGYSARSVSNADFFTPESSLHGDDSPAKQHKTHNNLEAAVDVAALLYRTNTLQTEMWILYEHDAWGDNTPSTSIKCPLLCENLPNYPTKVYRLEGLLSVSPDIIFNDMVMNVHETPSWNTTLSSVESIQTLTAENIDIIYNIANDALGGLISARDFVILRSWGKGENNCYFLCCTSVEHPKCPPVSNYVRAHQVISAFIFRPIIGCPNSCNVVWLLCNDLKLSLPQRLLDRAMNSVLPIMMSGLIERSKTLASRPIDDFFVDIQQHPPMIRKKKRHSHRSGKKRRIHSHNMPKLDSVQETVGHSSDDNNDDDGGGGGGGSHTDESRRLIS</sequence>
<dbReference type="InterPro" id="IPR000799">
    <property type="entry name" value="StAR-like"/>
</dbReference>
<feature type="transmembrane region" description="Helical" evidence="5">
    <location>
        <begin position="99"/>
        <end position="120"/>
    </location>
</feature>
<dbReference type="GO" id="GO:0140284">
    <property type="term" value="C:endoplasmic reticulum-endosome membrane contact site"/>
    <property type="evidence" value="ECO:0007669"/>
    <property type="project" value="TreeGrafter"/>
</dbReference>
<dbReference type="Pfam" id="PF10457">
    <property type="entry name" value="MENTAL"/>
    <property type="match status" value="1"/>
</dbReference>
<name>A0AA85K947_TRIRE</name>
<dbReference type="InterPro" id="IPR051869">
    <property type="entry name" value="STARD3"/>
</dbReference>
<evidence type="ECO:0000256" key="5">
    <source>
        <dbReference type="SAM" id="Phobius"/>
    </source>
</evidence>
<feature type="compositionally biased region" description="Basic residues" evidence="4">
    <location>
        <begin position="484"/>
        <end position="505"/>
    </location>
</feature>
<dbReference type="PANTHER" id="PTHR46121">
    <property type="entry name" value="STEROIDOGENIC ACUTE REGULATORY PROTEIN-LIKE"/>
    <property type="match status" value="1"/>
</dbReference>
<feature type="region of interest" description="Disordered" evidence="4">
    <location>
        <begin position="482"/>
        <end position="545"/>
    </location>
</feature>
<accession>A0AA85K947</accession>
<dbReference type="Gene3D" id="3.30.530.20">
    <property type="match status" value="1"/>
</dbReference>
<dbReference type="Pfam" id="PF01852">
    <property type="entry name" value="START"/>
    <property type="match status" value="1"/>
</dbReference>
<feature type="domain" description="START" evidence="6">
    <location>
        <begin position="243"/>
        <end position="468"/>
    </location>
</feature>
<feature type="transmembrane region" description="Helical" evidence="5">
    <location>
        <begin position="54"/>
        <end position="73"/>
    </location>
</feature>
<dbReference type="GO" id="GO:0099044">
    <property type="term" value="P:vesicle tethering to endoplasmic reticulum"/>
    <property type="evidence" value="ECO:0007669"/>
    <property type="project" value="TreeGrafter"/>
</dbReference>
<evidence type="ECO:0000313" key="8">
    <source>
        <dbReference type="Proteomes" id="UP000050795"/>
    </source>
</evidence>
<keyword evidence="2 5" id="KW-0812">Transmembrane</keyword>
<keyword evidence="8" id="KW-1185">Reference proteome</keyword>
<feature type="transmembrane region" description="Helical" evidence="5">
    <location>
        <begin position="126"/>
        <end position="145"/>
    </location>
</feature>
<evidence type="ECO:0000256" key="1">
    <source>
        <dbReference type="ARBA" id="ARBA00004141"/>
    </source>
</evidence>
<reference evidence="8" key="1">
    <citation type="submission" date="2022-06" db="EMBL/GenBank/DDBJ databases">
        <authorList>
            <person name="Berger JAMES D."/>
            <person name="Berger JAMES D."/>
        </authorList>
    </citation>
    <scope>NUCLEOTIDE SEQUENCE [LARGE SCALE GENOMIC DNA]</scope>
</reference>
<dbReference type="GO" id="GO:0031902">
    <property type="term" value="C:late endosome membrane"/>
    <property type="evidence" value="ECO:0007669"/>
    <property type="project" value="TreeGrafter"/>
</dbReference>
<organism evidence="8 9">
    <name type="scientific">Trichobilharzia regenti</name>
    <name type="common">Nasal bird schistosome</name>
    <dbReference type="NCBI Taxonomy" id="157069"/>
    <lineage>
        <taxon>Eukaryota</taxon>
        <taxon>Metazoa</taxon>
        <taxon>Spiralia</taxon>
        <taxon>Lophotrochozoa</taxon>
        <taxon>Platyhelminthes</taxon>
        <taxon>Trematoda</taxon>
        <taxon>Digenea</taxon>
        <taxon>Strigeidida</taxon>
        <taxon>Schistosomatoidea</taxon>
        <taxon>Schistosomatidae</taxon>
        <taxon>Trichobilharzia</taxon>
    </lineage>
</organism>
<evidence type="ECO:0000256" key="4">
    <source>
        <dbReference type="SAM" id="MobiDB-lite"/>
    </source>
</evidence>
<feature type="compositionally biased region" description="Basic and acidic residues" evidence="4">
    <location>
        <begin position="536"/>
        <end position="545"/>
    </location>
</feature>
<dbReference type="PANTHER" id="PTHR46121:SF4">
    <property type="entry name" value="STEROIDOGENIC ACUTE REGULATORY PROTEIN-LIKE"/>
    <property type="match status" value="1"/>
</dbReference>
<keyword evidence="3 5" id="KW-0472">Membrane</keyword>
<dbReference type="GO" id="GO:0008289">
    <property type="term" value="F:lipid binding"/>
    <property type="evidence" value="ECO:0007669"/>
    <property type="project" value="InterPro"/>
</dbReference>
<protein>
    <recommendedName>
        <fullName evidence="10">START domain-containing protein</fullName>
    </recommendedName>
</protein>
<dbReference type="InterPro" id="IPR019498">
    <property type="entry name" value="MENTAL"/>
</dbReference>
<evidence type="ECO:0000259" key="7">
    <source>
        <dbReference type="PROSITE" id="PS51439"/>
    </source>
</evidence>
<dbReference type="GO" id="GO:0005789">
    <property type="term" value="C:endoplasmic reticulum membrane"/>
    <property type="evidence" value="ECO:0007669"/>
    <property type="project" value="TreeGrafter"/>
</dbReference>
<feature type="transmembrane region" description="Helical" evidence="5">
    <location>
        <begin position="157"/>
        <end position="181"/>
    </location>
</feature>